<sequence>MHGFSKVSMQTVLGEKIEQFHSLCPKQIVKYSGKKQKDYFNAEEKSFLCPDWQLKKSAEARRASALSKMKCEIPNLTFVNNLLICTIDFYVVTSKEQP</sequence>
<organism evidence="1 2">
    <name type="scientific">Chloebia gouldiae</name>
    <name type="common">Gouldian finch</name>
    <name type="synonym">Erythrura gouldiae</name>
    <dbReference type="NCBI Taxonomy" id="44316"/>
    <lineage>
        <taxon>Eukaryota</taxon>
        <taxon>Metazoa</taxon>
        <taxon>Chordata</taxon>
        <taxon>Craniata</taxon>
        <taxon>Vertebrata</taxon>
        <taxon>Euteleostomi</taxon>
        <taxon>Archelosauria</taxon>
        <taxon>Archosauria</taxon>
        <taxon>Dinosauria</taxon>
        <taxon>Saurischia</taxon>
        <taxon>Theropoda</taxon>
        <taxon>Coelurosauria</taxon>
        <taxon>Aves</taxon>
        <taxon>Neognathae</taxon>
        <taxon>Neoaves</taxon>
        <taxon>Telluraves</taxon>
        <taxon>Australaves</taxon>
        <taxon>Passeriformes</taxon>
        <taxon>Passeroidea</taxon>
        <taxon>Passeridae</taxon>
        <taxon>Chloebia</taxon>
    </lineage>
</organism>
<evidence type="ECO:0000313" key="2">
    <source>
        <dbReference type="Proteomes" id="UP000276834"/>
    </source>
</evidence>
<name>A0A3L8SZY9_CHLGU</name>
<protein>
    <submittedName>
        <fullName evidence="1">Uncharacterized protein</fullName>
    </submittedName>
</protein>
<dbReference type="AlphaFoldDB" id="A0A3L8SZY9"/>
<comment type="caution">
    <text evidence="1">The sequence shown here is derived from an EMBL/GenBank/DDBJ whole genome shotgun (WGS) entry which is preliminary data.</text>
</comment>
<evidence type="ECO:0000313" key="1">
    <source>
        <dbReference type="EMBL" id="RLW12292.1"/>
    </source>
</evidence>
<keyword evidence="2" id="KW-1185">Reference proteome</keyword>
<reference evidence="1 2" key="1">
    <citation type="journal article" date="2018" name="Proc. R. Soc. B">
        <title>A non-coding region near Follistatin controls head colour polymorphism in the Gouldian finch.</title>
        <authorList>
            <person name="Toomey M.B."/>
            <person name="Marques C.I."/>
            <person name="Andrade P."/>
            <person name="Araujo P.M."/>
            <person name="Sabatino S."/>
            <person name="Gazda M.A."/>
            <person name="Afonso S."/>
            <person name="Lopes R.J."/>
            <person name="Corbo J.C."/>
            <person name="Carneiro M."/>
        </authorList>
    </citation>
    <scope>NUCLEOTIDE SEQUENCE [LARGE SCALE GENOMIC DNA]</scope>
    <source>
        <strain evidence="1">Red01</strain>
        <tissue evidence="1">Muscle</tissue>
    </source>
</reference>
<gene>
    <name evidence="1" type="ORF">DV515_00000865</name>
</gene>
<dbReference type="Proteomes" id="UP000276834">
    <property type="component" value="Unassembled WGS sequence"/>
</dbReference>
<proteinExistence type="predicted"/>
<dbReference type="EMBL" id="QUSF01000002">
    <property type="protein sequence ID" value="RLW12292.1"/>
    <property type="molecule type" value="Genomic_DNA"/>
</dbReference>
<accession>A0A3L8SZY9</accession>